<evidence type="ECO:0000256" key="1">
    <source>
        <dbReference type="SAM" id="MobiDB-lite"/>
    </source>
</evidence>
<dbReference type="OrthoDB" id="7306197at2"/>
<evidence type="ECO:0000313" key="2">
    <source>
        <dbReference type="EMBL" id="SMF31309.1"/>
    </source>
</evidence>
<feature type="region of interest" description="Disordered" evidence="1">
    <location>
        <begin position="98"/>
        <end position="119"/>
    </location>
</feature>
<dbReference type="STRING" id="286727.SAMN02982917_1489"/>
<dbReference type="RefSeq" id="WP_085083797.1">
    <property type="nucleotide sequence ID" value="NZ_FXAK01000002.1"/>
</dbReference>
<evidence type="ECO:0000313" key="3">
    <source>
        <dbReference type="Proteomes" id="UP000192936"/>
    </source>
</evidence>
<organism evidence="2 3">
    <name type="scientific">Azospirillum oryzae</name>
    <dbReference type="NCBI Taxonomy" id="286727"/>
    <lineage>
        <taxon>Bacteria</taxon>
        <taxon>Pseudomonadati</taxon>
        <taxon>Pseudomonadota</taxon>
        <taxon>Alphaproteobacteria</taxon>
        <taxon>Rhodospirillales</taxon>
        <taxon>Azospirillaceae</taxon>
        <taxon>Azospirillum</taxon>
    </lineage>
</organism>
<reference evidence="2 3" key="1">
    <citation type="submission" date="2017-04" db="EMBL/GenBank/DDBJ databases">
        <authorList>
            <person name="Afonso C.L."/>
            <person name="Miller P.J."/>
            <person name="Scott M.A."/>
            <person name="Spackman E."/>
            <person name="Goraichik I."/>
            <person name="Dimitrov K.M."/>
            <person name="Suarez D.L."/>
            <person name="Swayne D.E."/>
        </authorList>
    </citation>
    <scope>NUCLEOTIDE SEQUENCE [LARGE SCALE GENOMIC DNA]</scope>
    <source>
        <strain evidence="2 3">A2P</strain>
    </source>
</reference>
<accession>A0A1X7EBY3</accession>
<name>A0A1X7EBY3_9PROT</name>
<dbReference type="EMBL" id="FXAK01000002">
    <property type="protein sequence ID" value="SMF31309.1"/>
    <property type="molecule type" value="Genomic_DNA"/>
</dbReference>
<dbReference type="Proteomes" id="UP000192936">
    <property type="component" value="Unassembled WGS sequence"/>
</dbReference>
<sequence length="119" mass="12253">MNVPTNAPTCCLARIPANGKFWLKNARVHDGLCDIRIEDGRVRALVAAGESPCCAPGLDLEGGEVRRMDGDGPVTAGDPADLWVTLCGGRTVPMRGGLLESGVPQVGAATNGPADGSDR</sequence>
<proteinExistence type="predicted"/>
<protein>
    <submittedName>
        <fullName evidence="2">Uncharacterized protein</fullName>
    </submittedName>
</protein>
<dbReference type="AlphaFoldDB" id="A0A1X7EBY3"/>
<gene>
    <name evidence="2" type="ORF">SAMN02982917_1489</name>
</gene>